<evidence type="ECO:0000256" key="1">
    <source>
        <dbReference type="PROSITE-ProRule" id="PRU00325"/>
    </source>
</evidence>
<dbReference type="RefSeq" id="WP_260219648.1">
    <property type="nucleotide sequence ID" value="NZ_JAJAGO010000009.1"/>
</dbReference>
<proteinExistence type="predicted"/>
<evidence type="ECO:0000313" key="4">
    <source>
        <dbReference type="EMBL" id="MCT2592340.1"/>
    </source>
</evidence>
<dbReference type="Pfam" id="PF04434">
    <property type="entry name" value="SWIM"/>
    <property type="match status" value="1"/>
</dbReference>
<dbReference type="Proteomes" id="UP001156389">
    <property type="component" value="Unassembled WGS sequence"/>
</dbReference>
<accession>A0ABT2JWT5</accession>
<evidence type="ECO:0000259" key="3">
    <source>
        <dbReference type="PROSITE" id="PS50966"/>
    </source>
</evidence>
<feature type="region of interest" description="Disordered" evidence="2">
    <location>
        <begin position="240"/>
        <end position="268"/>
    </location>
</feature>
<evidence type="ECO:0000313" key="5">
    <source>
        <dbReference type="Proteomes" id="UP001156389"/>
    </source>
</evidence>
<name>A0ABT2JWT5_9ACTN</name>
<keyword evidence="1" id="KW-0863">Zinc-finger</keyword>
<gene>
    <name evidence="4" type="ORF">LHJ74_20940</name>
</gene>
<keyword evidence="1" id="KW-0862">Zinc</keyword>
<feature type="region of interest" description="Disordered" evidence="2">
    <location>
        <begin position="116"/>
        <end position="152"/>
    </location>
</feature>
<keyword evidence="5" id="KW-1185">Reference proteome</keyword>
<protein>
    <submittedName>
        <fullName evidence="4">SWIM zinc finger domain-containing protein</fullName>
    </submittedName>
</protein>
<feature type="compositionally biased region" description="Gly residues" evidence="2">
    <location>
        <begin position="127"/>
        <end position="137"/>
    </location>
</feature>
<dbReference type="EMBL" id="JAJAGO010000009">
    <property type="protein sequence ID" value="MCT2592340.1"/>
    <property type="molecule type" value="Genomic_DNA"/>
</dbReference>
<reference evidence="4 5" key="1">
    <citation type="submission" date="2021-10" db="EMBL/GenBank/DDBJ databases">
        <title>Streptomyces gossypii sp. nov., isolated from soil collected from cotton field.</title>
        <authorList>
            <person name="Ge X."/>
            <person name="Chen X."/>
            <person name="Liu W."/>
        </authorList>
    </citation>
    <scope>NUCLEOTIDE SEQUENCE [LARGE SCALE GENOMIC DNA]</scope>
    <source>
        <strain evidence="4 5">N2-109</strain>
    </source>
</reference>
<dbReference type="PROSITE" id="PS50966">
    <property type="entry name" value="ZF_SWIM"/>
    <property type="match status" value="1"/>
</dbReference>
<keyword evidence="1" id="KW-0479">Metal-binding</keyword>
<comment type="caution">
    <text evidence="4">The sequence shown here is derived from an EMBL/GenBank/DDBJ whole genome shotgun (WGS) entry which is preliminary data.</text>
</comment>
<dbReference type="InterPro" id="IPR007527">
    <property type="entry name" value="Znf_SWIM"/>
</dbReference>
<sequence>MSGQGVRWTAEQVLALAPDTASRKSGSKLAAPGPWSEAGTADGALWGLCKGSGKTPYRTVVDVDGGNGPGYTCSCPSRKFPCKHALGLLLLWAGGEESVGPAPEVPQWAQEWLAGRRQRARQAAGAGDAGGGAGGAGQPADPEAARRRAERRARLVSAGAAELEQRLTDLLRGGLAAAEHQGYAAWDEMAARMVDAQAKGLADGLRELGAIPSSGPGWPERLLSESALLHLLAQGVLGLEQPEGSSSGGTAPERSQPGTPPSGSRLPEPLAATVRSRVGLTVDTARLLADEEARVRDDWLVLAQRDTDEGKLTVRRIWLSGRRSRRPALLLSFAVAGRAPQLSLPVGSVLDCDLAFYPGTAPLRAALGERHGPPGAGFLPAAAGAAGGGSSVAAALAAYAAALCEDPWLDAWPVVLTDVVPIPGGQGAWQLADSEGEGALPLAPDSPPAGLWKLTALSGGAALTVFGDCGHRGFTPYTAWSPTADHPEAIPL</sequence>
<feature type="domain" description="SWIM-type" evidence="3">
    <location>
        <begin position="57"/>
        <end position="93"/>
    </location>
</feature>
<evidence type="ECO:0000256" key="2">
    <source>
        <dbReference type="SAM" id="MobiDB-lite"/>
    </source>
</evidence>
<organism evidence="4 5">
    <name type="scientific">Streptomyces gossypii</name>
    <dbReference type="NCBI Taxonomy" id="2883101"/>
    <lineage>
        <taxon>Bacteria</taxon>
        <taxon>Bacillati</taxon>
        <taxon>Actinomycetota</taxon>
        <taxon>Actinomycetes</taxon>
        <taxon>Kitasatosporales</taxon>
        <taxon>Streptomycetaceae</taxon>
        <taxon>Streptomyces</taxon>
    </lineage>
</organism>